<accession>A0A0M8P7I9</accession>
<sequence>MAQSVSESLPFPNTFRSKRSSSMPRLEFPPSIAAGKLDPACTGSNILTIFTSGLLALHFNMALYLQVLGSIQITPPMAGFSRL</sequence>
<organism evidence="2 3">
    <name type="scientific">Penicillium nordicum</name>
    <dbReference type="NCBI Taxonomy" id="229535"/>
    <lineage>
        <taxon>Eukaryota</taxon>
        <taxon>Fungi</taxon>
        <taxon>Dikarya</taxon>
        <taxon>Ascomycota</taxon>
        <taxon>Pezizomycotina</taxon>
        <taxon>Eurotiomycetes</taxon>
        <taxon>Eurotiomycetidae</taxon>
        <taxon>Eurotiales</taxon>
        <taxon>Aspergillaceae</taxon>
        <taxon>Penicillium</taxon>
    </lineage>
</organism>
<proteinExistence type="predicted"/>
<evidence type="ECO:0000313" key="3">
    <source>
        <dbReference type="Proteomes" id="UP000037696"/>
    </source>
</evidence>
<dbReference type="EMBL" id="LHQQ01000109">
    <property type="protein sequence ID" value="KOS42311.1"/>
    <property type="molecule type" value="Genomic_DNA"/>
</dbReference>
<evidence type="ECO:0000313" key="2">
    <source>
        <dbReference type="EMBL" id="KOS42311.1"/>
    </source>
</evidence>
<reference evidence="2 3" key="1">
    <citation type="submission" date="2015-08" db="EMBL/GenBank/DDBJ databases">
        <title>Genome sequencing of Penicillium nordicum.</title>
        <authorList>
            <person name="Nguyen H.D."/>
            <person name="Seifert K.A."/>
        </authorList>
    </citation>
    <scope>NUCLEOTIDE SEQUENCE [LARGE SCALE GENOMIC DNA]</scope>
    <source>
        <strain evidence="2 3">DAOMC 185683</strain>
    </source>
</reference>
<name>A0A0M8P7I9_9EURO</name>
<evidence type="ECO:0000256" key="1">
    <source>
        <dbReference type="SAM" id="MobiDB-lite"/>
    </source>
</evidence>
<comment type="caution">
    <text evidence="2">The sequence shown here is derived from an EMBL/GenBank/DDBJ whole genome shotgun (WGS) entry which is preliminary data.</text>
</comment>
<dbReference type="OrthoDB" id="4199986at2759"/>
<dbReference type="Proteomes" id="UP000037696">
    <property type="component" value="Unassembled WGS sequence"/>
</dbReference>
<feature type="region of interest" description="Disordered" evidence="1">
    <location>
        <begin position="1"/>
        <end position="25"/>
    </location>
</feature>
<keyword evidence="3" id="KW-1185">Reference proteome</keyword>
<gene>
    <name evidence="2" type="ORF">ACN38_g6811</name>
</gene>
<protein>
    <submittedName>
        <fullName evidence="2">Uncharacterized protein</fullName>
    </submittedName>
</protein>
<dbReference type="AlphaFoldDB" id="A0A0M8P7I9"/>